<evidence type="ECO:0000256" key="3">
    <source>
        <dbReference type="SAM" id="Coils"/>
    </source>
</evidence>
<feature type="compositionally biased region" description="Basic and acidic residues" evidence="4">
    <location>
        <begin position="1"/>
        <end position="20"/>
    </location>
</feature>
<dbReference type="GO" id="GO:0005484">
    <property type="term" value="F:SNAP receptor activity"/>
    <property type="evidence" value="ECO:0007669"/>
    <property type="project" value="InterPro"/>
</dbReference>
<comment type="caution">
    <text evidence="7">The sequence shown here is derived from an EMBL/GenBank/DDBJ whole genome shotgun (WGS) entry which is preliminary data.</text>
</comment>
<evidence type="ECO:0000256" key="1">
    <source>
        <dbReference type="ARBA" id="ARBA00009063"/>
    </source>
</evidence>
<dbReference type="Pfam" id="PF00804">
    <property type="entry name" value="Syntaxin"/>
    <property type="match status" value="1"/>
</dbReference>
<dbReference type="InterPro" id="IPR000727">
    <property type="entry name" value="T_SNARE_dom"/>
</dbReference>
<comment type="similarity">
    <text evidence="1 2">Belongs to the syntaxin family.</text>
</comment>
<dbReference type="SMART" id="SM00397">
    <property type="entry name" value="t_SNARE"/>
    <property type="match status" value="1"/>
</dbReference>
<dbReference type="InterPro" id="IPR006012">
    <property type="entry name" value="Syntaxin/epimorphin_CS"/>
</dbReference>
<keyword evidence="8" id="KW-1185">Reference proteome</keyword>
<feature type="domain" description="T-SNARE coiled-coil homology" evidence="6">
    <location>
        <begin position="197"/>
        <end position="259"/>
    </location>
</feature>
<dbReference type="InterPro" id="IPR006011">
    <property type="entry name" value="Syntaxin_N"/>
</dbReference>
<reference evidence="7" key="1">
    <citation type="submission" date="2019-08" db="EMBL/GenBank/DDBJ databases">
        <title>The improved chromosome-level genome for the pearl oyster Pinctada fucata martensii using PacBio sequencing and Hi-C.</title>
        <authorList>
            <person name="Zheng Z."/>
        </authorList>
    </citation>
    <scope>NUCLEOTIDE SEQUENCE</scope>
    <source>
        <strain evidence="7">ZZ-2019</strain>
        <tissue evidence="7">Adductor muscle</tissue>
    </source>
</reference>
<organism evidence="7 8">
    <name type="scientific">Pinctada imbricata</name>
    <name type="common">Atlantic pearl-oyster</name>
    <name type="synonym">Pinctada martensii</name>
    <dbReference type="NCBI Taxonomy" id="66713"/>
    <lineage>
        <taxon>Eukaryota</taxon>
        <taxon>Metazoa</taxon>
        <taxon>Spiralia</taxon>
        <taxon>Lophotrochozoa</taxon>
        <taxon>Mollusca</taxon>
        <taxon>Bivalvia</taxon>
        <taxon>Autobranchia</taxon>
        <taxon>Pteriomorphia</taxon>
        <taxon>Pterioida</taxon>
        <taxon>Pterioidea</taxon>
        <taxon>Pteriidae</taxon>
        <taxon>Pinctada</taxon>
    </lineage>
</organism>
<sequence length="296" mass="34421">MTRDRLLEFQNKRDEYERESMKKKKGKKDKKEEEEEMSFPGFMEEVKRIEGKMEDMKRDVEEIERTQRTLYCMPHVTNEDLKKMESLADRILNASIVIRKDIETLSVSPSRKGEKDDLLTSNAENRVQNLQIDRLQNLLKKTMDEFRTSQANYLEKTKARINKTRAITGADSTTVNTESVFTGGYSAQEMIKARTDLQEIEEREKELTDLEKQIVEVNQLFREMHGLVQDQGERVDNIEKFIETAVEDVKSGKEDLKQAQEKQSQARRKKIICWTIILVVIIIVVAIIVGVIASQS</sequence>
<dbReference type="CDD" id="cd15840">
    <property type="entry name" value="SNARE_Qa"/>
    <property type="match status" value="1"/>
</dbReference>
<dbReference type="PROSITE" id="PS00914">
    <property type="entry name" value="SYNTAXIN"/>
    <property type="match status" value="1"/>
</dbReference>
<name>A0AA89BY07_PINIB</name>
<feature type="coiled-coil region" evidence="3">
    <location>
        <begin position="125"/>
        <end position="152"/>
    </location>
</feature>
<dbReference type="PROSITE" id="PS50192">
    <property type="entry name" value="T_SNARE"/>
    <property type="match status" value="1"/>
</dbReference>
<dbReference type="Gene3D" id="1.20.5.110">
    <property type="match status" value="1"/>
</dbReference>
<dbReference type="PANTHER" id="PTHR19957">
    <property type="entry name" value="SYNTAXIN"/>
    <property type="match status" value="1"/>
</dbReference>
<dbReference type="InterPro" id="IPR045242">
    <property type="entry name" value="Syntaxin"/>
</dbReference>
<dbReference type="GO" id="GO:0012505">
    <property type="term" value="C:endomembrane system"/>
    <property type="evidence" value="ECO:0007669"/>
    <property type="project" value="TreeGrafter"/>
</dbReference>
<dbReference type="Proteomes" id="UP001186944">
    <property type="component" value="Unassembled WGS sequence"/>
</dbReference>
<evidence type="ECO:0000256" key="2">
    <source>
        <dbReference type="RuleBase" id="RU003858"/>
    </source>
</evidence>
<dbReference type="Pfam" id="PF05739">
    <property type="entry name" value="SNARE"/>
    <property type="match status" value="1"/>
</dbReference>
<dbReference type="GO" id="GO:0031201">
    <property type="term" value="C:SNARE complex"/>
    <property type="evidence" value="ECO:0007669"/>
    <property type="project" value="TreeGrafter"/>
</dbReference>
<feature type="region of interest" description="Disordered" evidence="4">
    <location>
        <begin position="1"/>
        <end position="39"/>
    </location>
</feature>
<proteinExistence type="inferred from homology"/>
<dbReference type="AlphaFoldDB" id="A0AA89BY07"/>
<keyword evidence="3" id="KW-0175">Coiled coil</keyword>
<dbReference type="SMART" id="SM00503">
    <property type="entry name" value="SynN"/>
    <property type="match status" value="1"/>
</dbReference>
<dbReference type="GO" id="GO:0000149">
    <property type="term" value="F:SNARE binding"/>
    <property type="evidence" value="ECO:0007669"/>
    <property type="project" value="TreeGrafter"/>
</dbReference>
<dbReference type="EMBL" id="VSWD01000010">
    <property type="protein sequence ID" value="KAK3091753.1"/>
    <property type="molecule type" value="Genomic_DNA"/>
</dbReference>
<dbReference type="GO" id="GO:0048278">
    <property type="term" value="P:vesicle docking"/>
    <property type="evidence" value="ECO:0007669"/>
    <property type="project" value="TreeGrafter"/>
</dbReference>
<dbReference type="InterPro" id="IPR010989">
    <property type="entry name" value="SNARE"/>
</dbReference>
<protein>
    <recommendedName>
        <fullName evidence="6">t-SNARE coiled-coil homology domain-containing protein</fullName>
    </recommendedName>
</protein>
<feature type="coiled-coil region" evidence="3">
    <location>
        <begin position="190"/>
        <end position="269"/>
    </location>
</feature>
<evidence type="ECO:0000256" key="4">
    <source>
        <dbReference type="SAM" id="MobiDB-lite"/>
    </source>
</evidence>
<gene>
    <name evidence="7" type="ORF">FSP39_022373</name>
</gene>
<evidence type="ECO:0000313" key="7">
    <source>
        <dbReference type="EMBL" id="KAK3091753.1"/>
    </source>
</evidence>
<keyword evidence="5" id="KW-1133">Transmembrane helix</keyword>
<evidence type="ECO:0000259" key="6">
    <source>
        <dbReference type="PROSITE" id="PS50192"/>
    </source>
</evidence>
<evidence type="ECO:0000313" key="8">
    <source>
        <dbReference type="Proteomes" id="UP001186944"/>
    </source>
</evidence>
<dbReference type="SUPFAM" id="SSF47661">
    <property type="entry name" value="t-snare proteins"/>
    <property type="match status" value="1"/>
</dbReference>
<dbReference type="Gene3D" id="1.20.58.70">
    <property type="match status" value="1"/>
</dbReference>
<dbReference type="GO" id="GO:0006886">
    <property type="term" value="P:intracellular protein transport"/>
    <property type="evidence" value="ECO:0007669"/>
    <property type="project" value="InterPro"/>
</dbReference>
<keyword evidence="5" id="KW-0812">Transmembrane</keyword>
<keyword evidence="5" id="KW-0472">Membrane</keyword>
<accession>A0AA89BY07</accession>
<feature type="transmembrane region" description="Helical" evidence="5">
    <location>
        <begin position="271"/>
        <end position="293"/>
    </location>
</feature>
<evidence type="ECO:0000256" key="5">
    <source>
        <dbReference type="SAM" id="Phobius"/>
    </source>
</evidence>
<dbReference type="GO" id="GO:0006906">
    <property type="term" value="P:vesicle fusion"/>
    <property type="evidence" value="ECO:0007669"/>
    <property type="project" value="TreeGrafter"/>
</dbReference>